<dbReference type="Pfam" id="PF00069">
    <property type="entry name" value="Pkinase"/>
    <property type="match status" value="1"/>
</dbReference>
<accession>A0A8S1TNW9</accession>
<name>A0A8S1TNW9_9CILI</name>
<dbReference type="Proteomes" id="UP000689195">
    <property type="component" value="Unassembled WGS sequence"/>
</dbReference>
<dbReference type="PROSITE" id="PS50011">
    <property type="entry name" value="PROTEIN_KINASE_DOM"/>
    <property type="match status" value="1"/>
</dbReference>
<dbReference type="PANTHER" id="PTHR24347">
    <property type="entry name" value="SERINE/THREONINE-PROTEIN KINASE"/>
    <property type="match status" value="1"/>
</dbReference>
<keyword evidence="1 3" id="KW-0547">Nucleotide-binding</keyword>
<feature type="compositionally biased region" description="Polar residues" evidence="4">
    <location>
        <begin position="7"/>
        <end position="16"/>
    </location>
</feature>
<feature type="compositionally biased region" description="Polar residues" evidence="4">
    <location>
        <begin position="511"/>
        <end position="525"/>
    </location>
</feature>
<evidence type="ECO:0000259" key="5">
    <source>
        <dbReference type="PROSITE" id="PS50011"/>
    </source>
</evidence>
<dbReference type="InterPro" id="IPR008271">
    <property type="entry name" value="Ser/Thr_kinase_AS"/>
</dbReference>
<evidence type="ECO:0000256" key="4">
    <source>
        <dbReference type="SAM" id="MobiDB-lite"/>
    </source>
</evidence>
<gene>
    <name evidence="6" type="ORF">PPENT_87.1.T0240144</name>
</gene>
<dbReference type="AlphaFoldDB" id="A0A8S1TNW9"/>
<proteinExistence type="predicted"/>
<dbReference type="EMBL" id="CAJJDO010000024">
    <property type="protein sequence ID" value="CAD8153317.1"/>
    <property type="molecule type" value="Genomic_DNA"/>
</dbReference>
<evidence type="ECO:0000313" key="7">
    <source>
        <dbReference type="Proteomes" id="UP000689195"/>
    </source>
</evidence>
<feature type="region of interest" description="Disordered" evidence="4">
    <location>
        <begin position="508"/>
        <end position="597"/>
    </location>
</feature>
<comment type="caution">
    <text evidence="6">The sequence shown here is derived from an EMBL/GenBank/DDBJ whole genome shotgun (WGS) entry which is preliminary data.</text>
</comment>
<feature type="compositionally biased region" description="Polar residues" evidence="4">
    <location>
        <begin position="533"/>
        <end position="566"/>
    </location>
</feature>
<protein>
    <recommendedName>
        <fullName evidence="5">Protein kinase domain-containing protein</fullName>
    </recommendedName>
</protein>
<reference evidence="6" key="1">
    <citation type="submission" date="2021-01" db="EMBL/GenBank/DDBJ databases">
        <authorList>
            <consortium name="Genoscope - CEA"/>
            <person name="William W."/>
        </authorList>
    </citation>
    <scope>NUCLEOTIDE SEQUENCE</scope>
</reference>
<dbReference type="SMART" id="SM00220">
    <property type="entry name" value="S_TKc"/>
    <property type="match status" value="1"/>
</dbReference>
<feature type="binding site" evidence="3">
    <location>
        <position position="217"/>
    </location>
    <ligand>
        <name>ATP</name>
        <dbReference type="ChEBI" id="CHEBI:30616"/>
    </ligand>
</feature>
<evidence type="ECO:0000256" key="2">
    <source>
        <dbReference type="ARBA" id="ARBA00022840"/>
    </source>
</evidence>
<organism evidence="6 7">
    <name type="scientific">Paramecium pentaurelia</name>
    <dbReference type="NCBI Taxonomy" id="43138"/>
    <lineage>
        <taxon>Eukaryota</taxon>
        <taxon>Sar</taxon>
        <taxon>Alveolata</taxon>
        <taxon>Ciliophora</taxon>
        <taxon>Intramacronucleata</taxon>
        <taxon>Oligohymenophorea</taxon>
        <taxon>Peniculida</taxon>
        <taxon>Parameciidae</taxon>
        <taxon>Paramecium</taxon>
    </lineage>
</organism>
<dbReference type="GO" id="GO:0005524">
    <property type="term" value="F:ATP binding"/>
    <property type="evidence" value="ECO:0007669"/>
    <property type="project" value="UniProtKB-UniRule"/>
</dbReference>
<sequence length="660" mass="76561">MKGEATQLKTQTQGSAIKNDKPLKQVKQSSPIKHQIEPEVVWPFFAPQPALVNQTRFWDRKNCKNVYPNKEDLRFQAIMLRVGKKKKQTKGYFFKLSKDGTLSYYKKVSHLNINKESDKVAKGYLQITMDYVVHLLEQKSKKDSLLIVQIEKYQGLSISIFDGKIQLTLEFFNHLKDYCIVSGMDKLYTQMELLGKGSFASVYKVKNLSNEQMFAAKTYFKETFEQSQHKSKFVLMIKNEIMVLRKVIHPGIIRLYDVIQEKEKLILIMELVSDGDLYNLIKEKKKIPEKYAAIMLKGVCEALHEMHINEFVHRDLKLENIMMKSRDQYIIKLVDFGFAEPINHKELVSKAGTPGYIPPEIFKLFPYTDKGDVFSVGVIFYSLISGISCFKGKNYQAVLEDNRKCEISFMKSVWNDISSECKHLLKKMLARKPADRYTCADVLKNEWILIHTSNEYEQQADSELERRNSYQTMKKSHYSHYNSVDGSQPDFNNDFSYHTNDLKSFYHRNSQKTVKTQRSIMSIKSNNDKMKQSMRNKSANSKQQQFTNFKSQTLKNRNKSAIHSNTGGEGGADQKSVRWVDKKNKSDEPSFGDKKENDSIKTSISLKIFEDFEAINQNNVAFLKMSPMLFNLQKKPDSDAKINEAIKKKKQQAIHLMKVK</sequence>
<dbReference type="GO" id="GO:0004672">
    <property type="term" value="F:protein kinase activity"/>
    <property type="evidence" value="ECO:0007669"/>
    <property type="project" value="InterPro"/>
</dbReference>
<dbReference type="InterPro" id="IPR000719">
    <property type="entry name" value="Prot_kinase_dom"/>
</dbReference>
<feature type="domain" description="Protein kinase" evidence="5">
    <location>
        <begin position="188"/>
        <end position="448"/>
    </location>
</feature>
<evidence type="ECO:0000313" key="6">
    <source>
        <dbReference type="EMBL" id="CAD8153317.1"/>
    </source>
</evidence>
<feature type="compositionally biased region" description="Basic and acidic residues" evidence="4">
    <location>
        <begin position="575"/>
        <end position="597"/>
    </location>
</feature>
<feature type="region of interest" description="Disordered" evidence="4">
    <location>
        <begin position="1"/>
        <end position="28"/>
    </location>
</feature>
<dbReference type="PROSITE" id="PS00108">
    <property type="entry name" value="PROTEIN_KINASE_ST"/>
    <property type="match status" value="1"/>
</dbReference>
<dbReference type="OrthoDB" id="286927at2759"/>
<dbReference type="InterPro" id="IPR017441">
    <property type="entry name" value="Protein_kinase_ATP_BS"/>
</dbReference>
<evidence type="ECO:0000256" key="1">
    <source>
        <dbReference type="ARBA" id="ARBA00022741"/>
    </source>
</evidence>
<dbReference type="PROSITE" id="PS00107">
    <property type="entry name" value="PROTEIN_KINASE_ATP"/>
    <property type="match status" value="1"/>
</dbReference>
<keyword evidence="7" id="KW-1185">Reference proteome</keyword>
<keyword evidence="2 3" id="KW-0067">ATP-binding</keyword>
<evidence type="ECO:0000256" key="3">
    <source>
        <dbReference type="PROSITE-ProRule" id="PRU10141"/>
    </source>
</evidence>